<protein>
    <recommendedName>
        <fullName evidence="3">EF-hand domain-containing protein</fullName>
    </recommendedName>
</protein>
<dbReference type="Gene3D" id="3.80.10.10">
    <property type="entry name" value="Ribonuclease Inhibitor"/>
    <property type="match status" value="3"/>
</dbReference>
<dbReference type="PROSITE" id="PS50222">
    <property type="entry name" value="EF_HAND_2"/>
    <property type="match status" value="1"/>
</dbReference>
<sequence length="617" mass="68230">MDADGDVGAPAQSSVADKQHGTGQYIETGKFKSPVASRESSNIDQNQTNGFKKSPEPETKSQEFLTNGKREATNVQIGKRSATLFLSSHSLKASSKPKRTSPEVGTFQPPSRTPSNITQTSNQRKQTVPSVVVPDELLKLRVKKEFTFTGYDIMADVEPVPVIPEEEQTAHEIRQMYSESCKQVGVTPVRSLTQQLCTPVVQLRCRSLGPKGADALAIALVNNPTVTSLDLEDNGIASEGAKSLAEMLEVNHNITDVSLAENLVSKDGLSAITDMMKNNFYIQSLDLTGSGFVDSDAYTVADLLENNKILRELILSHNQFGDKGGYVIAQALAQNDTLRIIDLSWNHIRGEGAKSIAACLQKNLGLRKLDVSWNGFTTGDCAIFSVTLKENTTLKELDLSNNQLGETAIAYLMKGIQKSDGLEILRIGGNLIIPRMALVILKAIEQSEACRLHTLDMGDTEVDEEFYSMADEMQAKGSFEVAHGPVIKRRDAKTNSAEAIDGNMDAVCELFKYMSDNNYRVIDLMKWLDKDNSMSVSRDEFKKGMITAEVPLTEHQLDLLLDQLDEDGDGEVDFKEMLLGERMFRRKMRQKKERLRSTKEKSANLRKIVLAAIKEKP</sequence>
<organism evidence="4 5">
    <name type="scientific">Mizuhopecten yessoensis</name>
    <name type="common">Japanese scallop</name>
    <name type="synonym">Patinopecten yessoensis</name>
    <dbReference type="NCBI Taxonomy" id="6573"/>
    <lineage>
        <taxon>Eukaryota</taxon>
        <taxon>Metazoa</taxon>
        <taxon>Spiralia</taxon>
        <taxon>Lophotrochozoa</taxon>
        <taxon>Mollusca</taxon>
        <taxon>Bivalvia</taxon>
        <taxon>Autobranchia</taxon>
        <taxon>Pteriomorphia</taxon>
        <taxon>Pectinida</taxon>
        <taxon>Pectinoidea</taxon>
        <taxon>Pectinidae</taxon>
        <taxon>Mizuhopecten</taxon>
    </lineage>
</organism>
<keyword evidence="5" id="KW-1185">Reference proteome</keyword>
<gene>
    <name evidence="4" type="ORF">KP79_PYT12430</name>
</gene>
<dbReference type="InterPro" id="IPR001611">
    <property type="entry name" value="Leu-rich_rpt"/>
</dbReference>
<feature type="compositionally biased region" description="Polar residues" evidence="2">
    <location>
        <begin position="108"/>
        <end position="127"/>
    </location>
</feature>
<keyword evidence="1" id="KW-0106">Calcium</keyword>
<dbReference type="InterPro" id="IPR018247">
    <property type="entry name" value="EF_Hand_1_Ca_BS"/>
</dbReference>
<dbReference type="InterPro" id="IPR011992">
    <property type="entry name" value="EF-hand-dom_pair"/>
</dbReference>
<reference evidence="4 5" key="1">
    <citation type="journal article" date="2017" name="Nat. Ecol. Evol.">
        <title>Scallop genome provides insights into evolution of bilaterian karyotype and development.</title>
        <authorList>
            <person name="Wang S."/>
            <person name="Zhang J."/>
            <person name="Jiao W."/>
            <person name="Li J."/>
            <person name="Xun X."/>
            <person name="Sun Y."/>
            <person name="Guo X."/>
            <person name="Huan P."/>
            <person name="Dong B."/>
            <person name="Zhang L."/>
            <person name="Hu X."/>
            <person name="Sun X."/>
            <person name="Wang J."/>
            <person name="Zhao C."/>
            <person name="Wang Y."/>
            <person name="Wang D."/>
            <person name="Huang X."/>
            <person name="Wang R."/>
            <person name="Lv J."/>
            <person name="Li Y."/>
            <person name="Zhang Z."/>
            <person name="Liu B."/>
            <person name="Lu W."/>
            <person name="Hui Y."/>
            <person name="Liang J."/>
            <person name="Zhou Z."/>
            <person name="Hou R."/>
            <person name="Li X."/>
            <person name="Liu Y."/>
            <person name="Li H."/>
            <person name="Ning X."/>
            <person name="Lin Y."/>
            <person name="Zhao L."/>
            <person name="Xing Q."/>
            <person name="Dou J."/>
            <person name="Li Y."/>
            <person name="Mao J."/>
            <person name="Guo H."/>
            <person name="Dou H."/>
            <person name="Li T."/>
            <person name="Mu C."/>
            <person name="Jiang W."/>
            <person name="Fu Q."/>
            <person name="Fu X."/>
            <person name="Miao Y."/>
            <person name="Liu J."/>
            <person name="Yu Q."/>
            <person name="Li R."/>
            <person name="Liao H."/>
            <person name="Li X."/>
            <person name="Kong Y."/>
            <person name="Jiang Z."/>
            <person name="Chourrout D."/>
            <person name="Li R."/>
            <person name="Bao Z."/>
        </authorList>
    </citation>
    <scope>NUCLEOTIDE SEQUENCE [LARGE SCALE GENOMIC DNA]</scope>
    <source>
        <strain evidence="4 5">PY_sf001</strain>
    </source>
</reference>
<dbReference type="InterPro" id="IPR052394">
    <property type="entry name" value="LRR-containing"/>
</dbReference>
<feature type="region of interest" description="Disordered" evidence="2">
    <location>
        <begin position="1"/>
        <end position="73"/>
    </location>
</feature>
<dbReference type="GO" id="GO:0005509">
    <property type="term" value="F:calcium ion binding"/>
    <property type="evidence" value="ECO:0007669"/>
    <property type="project" value="InterPro"/>
</dbReference>
<feature type="compositionally biased region" description="Polar residues" evidence="2">
    <location>
        <begin position="38"/>
        <end position="51"/>
    </location>
</feature>
<evidence type="ECO:0000256" key="1">
    <source>
        <dbReference type="ARBA" id="ARBA00022837"/>
    </source>
</evidence>
<name>A0A210QK19_MIZYE</name>
<evidence type="ECO:0000313" key="4">
    <source>
        <dbReference type="EMBL" id="OWF48961.1"/>
    </source>
</evidence>
<dbReference type="Pfam" id="PF13516">
    <property type="entry name" value="LRR_6"/>
    <property type="match status" value="4"/>
</dbReference>
<dbReference type="PROSITE" id="PS00018">
    <property type="entry name" value="EF_HAND_1"/>
    <property type="match status" value="1"/>
</dbReference>
<evidence type="ECO:0000313" key="5">
    <source>
        <dbReference type="Proteomes" id="UP000242188"/>
    </source>
</evidence>
<evidence type="ECO:0000256" key="2">
    <source>
        <dbReference type="SAM" id="MobiDB-lite"/>
    </source>
</evidence>
<dbReference type="PANTHER" id="PTHR24114:SF2">
    <property type="entry name" value="F-BOX DOMAIN-CONTAINING PROTEIN-RELATED"/>
    <property type="match status" value="1"/>
</dbReference>
<dbReference type="SMART" id="SM00368">
    <property type="entry name" value="LRR_RI"/>
    <property type="match status" value="5"/>
</dbReference>
<comment type="caution">
    <text evidence="4">The sequence shown here is derived from an EMBL/GenBank/DDBJ whole genome shotgun (WGS) entry which is preliminary data.</text>
</comment>
<dbReference type="AlphaFoldDB" id="A0A210QK19"/>
<dbReference type="EMBL" id="NEDP02003345">
    <property type="protein sequence ID" value="OWF48961.1"/>
    <property type="molecule type" value="Genomic_DNA"/>
</dbReference>
<feature type="region of interest" description="Disordered" evidence="2">
    <location>
        <begin position="88"/>
        <end position="127"/>
    </location>
</feature>
<evidence type="ECO:0000259" key="3">
    <source>
        <dbReference type="PROSITE" id="PS50222"/>
    </source>
</evidence>
<dbReference type="Gene3D" id="1.10.238.10">
    <property type="entry name" value="EF-hand"/>
    <property type="match status" value="1"/>
</dbReference>
<dbReference type="SMART" id="SM00054">
    <property type="entry name" value="EFh"/>
    <property type="match status" value="2"/>
</dbReference>
<dbReference type="PANTHER" id="PTHR24114">
    <property type="entry name" value="LEUCINE RICH REPEAT FAMILY PROTEIN"/>
    <property type="match status" value="1"/>
</dbReference>
<accession>A0A210QK19</accession>
<dbReference type="Proteomes" id="UP000242188">
    <property type="component" value="Unassembled WGS sequence"/>
</dbReference>
<dbReference type="InterPro" id="IPR032675">
    <property type="entry name" value="LRR_dom_sf"/>
</dbReference>
<dbReference type="OrthoDB" id="120976at2759"/>
<dbReference type="Pfam" id="PF13499">
    <property type="entry name" value="EF-hand_7"/>
    <property type="match status" value="1"/>
</dbReference>
<proteinExistence type="predicted"/>
<dbReference type="SUPFAM" id="SSF47473">
    <property type="entry name" value="EF-hand"/>
    <property type="match status" value="1"/>
</dbReference>
<dbReference type="SUPFAM" id="SSF52047">
    <property type="entry name" value="RNI-like"/>
    <property type="match status" value="1"/>
</dbReference>
<dbReference type="InterPro" id="IPR002048">
    <property type="entry name" value="EF_hand_dom"/>
</dbReference>
<feature type="domain" description="EF-hand" evidence="3">
    <location>
        <begin position="552"/>
        <end position="587"/>
    </location>
</feature>